<dbReference type="GO" id="GO:0006900">
    <property type="term" value="P:vesicle budding from membrane"/>
    <property type="evidence" value="ECO:0007669"/>
    <property type="project" value="TreeGrafter"/>
</dbReference>
<dbReference type="VEuPathDB" id="AmoebaDB:NF0010570"/>
<feature type="compositionally biased region" description="Polar residues" evidence="5">
    <location>
        <begin position="533"/>
        <end position="543"/>
    </location>
</feature>
<comment type="caution">
    <text evidence="7">The sequence shown here is derived from an EMBL/GenBank/DDBJ whole genome shotgun (WGS) entry which is preliminary data.</text>
</comment>
<accession>A0A6A5CHP8</accession>
<dbReference type="InterPro" id="IPR048050">
    <property type="entry name" value="ANTH_N_plant"/>
</dbReference>
<keyword evidence="3" id="KW-0472">Membrane</keyword>
<proteinExistence type="predicted"/>
<dbReference type="Pfam" id="PF07651">
    <property type="entry name" value="ANTH"/>
    <property type="match status" value="1"/>
</dbReference>
<dbReference type="PROSITE" id="PS50942">
    <property type="entry name" value="ENTH"/>
    <property type="match status" value="1"/>
</dbReference>
<dbReference type="InterPro" id="IPR045192">
    <property type="entry name" value="AP180-like"/>
</dbReference>
<dbReference type="SMART" id="SM00273">
    <property type="entry name" value="ENTH"/>
    <property type="match status" value="1"/>
</dbReference>
<comment type="subcellular location">
    <subcellularLocation>
        <location evidence="1">Membrane</location>
        <location evidence="1">Clathrin-coated pit</location>
    </subcellularLocation>
</comment>
<feature type="compositionally biased region" description="Low complexity" evidence="5">
    <location>
        <begin position="515"/>
        <end position="529"/>
    </location>
</feature>
<feature type="compositionally biased region" description="Low complexity" evidence="5">
    <location>
        <begin position="347"/>
        <end position="360"/>
    </location>
</feature>
<dbReference type="OrthoDB" id="44015at2759"/>
<feature type="region of interest" description="Disordered" evidence="5">
    <location>
        <begin position="515"/>
        <end position="543"/>
    </location>
</feature>
<name>A0A6A5CHP8_NAEFO</name>
<keyword evidence="8" id="KW-1185">Reference proteome</keyword>
<keyword evidence="2" id="KW-0254">Endocytosis</keyword>
<feature type="region of interest" description="Disordered" evidence="5">
    <location>
        <begin position="339"/>
        <end position="425"/>
    </location>
</feature>
<dbReference type="CDD" id="cd03564">
    <property type="entry name" value="ANTH_N"/>
    <property type="match status" value="1"/>
</dbReference>
<dbReference type="GO" id="GO:0005545">
    <property type="term" value="F:1-phosphatidylinositol binding"/>
    <property type="evidence" value="ECO:0007669"/>
    <property type="project" value="InterPro"/>
</dbReference>
<organism evidence="7 8">
    <name type="scientific">Naegleria fowleri</name>
    <name type="common">Brain eating amoeba</name>
    <dbReference type="NCBI Taxonomy" id="5763"/>
    <lineage>
        <taxon>Eukaryota</taxon>
        <taxon>Discoba</taxon>
        <taxon>Heterolobosea</taxon>
        <taxon>Tetramitia</taxon>
        <taxon>Eutetramitia</taxon>
        <taxon>Vahlkampfiidae</taxon>
        <taxon>Naegleria</taxon>
    </lineage>
</organism>
<feature type="compositionally biased region" description="Low complexity" evidence="5">
    <location>
        <begin position="381"/>
        <end position="396"/>
    </location>
</feature>
<dbReference type="EMBL" id="VFQX01000001">
    <property type="protein sequence ID" value="KAF0985020.1"/>
    <property type="molecule type" value="Genomic_DNA"/>
</dbReference>
<dbReference type="AlphaFoldDB" id="A0A6A5CHP8"/>
<reference evidence="7 8" key="1">
    <citation type="journal article" date="2019" name="Sci. Rep.">
        <title>Nanopore sequencing improves the draft genome of the human pathogenic amoeba Naegleria fowleri.</title>
        <authorList>
            <person name="Liechti N."/>
            <person name="Schurch N."/>
            <person name="Bruggmann R."/>
            <person name="Wittwer M."/>
        </authorList>
    </citation>
    <scope>NUCLEOTIDE SEQUENCE [LARGE SCALE GENOMIC DNA]</scope>
    <source>
        <strain evidence="7 8">ATCC 30894</strain>
    </source>
</reference>
<dbReference type="Gene3D" id="1.25.40.90">
    <property type="match status" value="1"/>
</dbReference>
<dbReference type="PANTHER" id="PTHR22951">
    <property type="entry name" value="CLATHRIN ASSEMBLY PROTEIN"/>
    <property type="match status" value="1"/>
</dbReference>
<evidence type="ECO:0000256" key="2">
    <source>
        <dbReference type="ARBA" id="ARBA00022583"/>
    </source>
</evidence>
<dbReference type="SUPFAM" id="SSF48464">
    <property type="entry name" value="ENTH/VHS domain"/>
    <property type="match status" value="1"/>
</dbReference>
<keyword evidence="4" id="KW-0168">Coated pit</keyword>
<dbReference type="InterPro" id="IPR008942">
    <property type="entry name" value="ENTH_VHS"/>
</dbReference>
<dbReference type="VEuPathDB" id="AmoebaDB:NfTy_026170"/>
<evidence type="ECO:0000313" key="8">
    <source>
        <dbReference type="Proteomes" id="UP000444721"/>
    </source>
</evidence>
<dbReference type="GO" id="GO:0048268">
    <property type="term" value="P:clathrin coat assembly"/>
    <property type="evidence" value="ECO:0007669"/>
    <property type="project" value="InterPro"/>
</dbReference>
<dbReference type="Proteomes" id="UP000444721">
    <property type="component" value="Unassembled WGS sequence"/>
</dbReference>
<evidence type="ECO:0000256" key="1">
    <source>
        <dbReference type="ARBA" id="ARBA00004600"/>
    </source>
</evidence>
<dbReference type="InterPro" id="IPR014712">
    <property type="entry name" value="ANTH_dom_sf"/>
</dbReference>
<dbReference type="RefSeq" id="XP_044569733.1">
    <property type="nucleotide sequence ID" value="XM_044709474.1"/>
</dbReference>
<dbReference type="OMA" id="AWTIVFK"/>
<protein>
    <recommendedName>
        <fullName evidence="6">ENTH domain-containing protein</fullName>
    </recommendedName>
</protein>
<dbReference type="GO" id="GO:0030136">
    <property type="term" value="C:clathrin-coated vesicle"/>
    <property type="evidence" value="ECO:0007669"/>
    <property type="project" value="InterPro"/>
</dbReference>
<dbReference type="PANTHER" id="PTHR22951:SF5">
    <property type="entry name" value="PHOSPHATIDYLINOSITOL-BINDING CLATHRIN ASSEMBLY PROTEIN LAP"/>
    <property type="match status" value="1"/>
</dbReference>
<feature type="domain" description="ENTH" evidence="6">
    <location>
        <begin position="25"/>
        <end position="160"/>
    </location>
</feature>
<dbReference type="GO" id="GO:0000149">
    <property type="term" value="F:SNARE binding"/>
    <property type="evidence" value="ECO:0007669"/>
    <property type="project" value="TreeGrafter"/>
</dbReference>
<dbReference type="InterPro" id="IPR011417">
    <property type="entry name" value="ANTH_dom"/>
</dbReference>
<dbReference type="Gene3D" id="1.20.58.150">
    <property type="entry name" value="ANTH domain"/>
    <property type="match status" value="1"/>
</dbReference>
<dbReference type="InterPro" id="IPR013809">
    <property type="entry name" value="ENTH"/>
</dbReference>
<dbReference type="GO" id="GO:0005546">
    <property type="term" value="F:phosphatidylinositol-4,5-bisphosphate binding"/>
    <property type="evidence" value="ECO:0007669"/>
    <property type="project" value="TreeGrafter"/>
</dbReference>
<gene>
    <name evidence="7" type="ORF">FDP41_000059</name>
</gene>
<feature type="compositionally biased region" description="Low complexity" evidence="5">
    <location>
        <begin position="409"/>
        <end position="425"/>
    </location>
</feature>
<evidence type="ECO:0000259" key="6">
    <source>
        <dbReference type="PROSITE" id="PS50942"/>
    </source>
</evidence>
<dbReference type="GO" id="GO:0032050">
    <property type="term" value="F:clathrin heavy chain binding"/>
    <property type="evidence" value="ECO:0007669"/>
    <property type="project" value="TreeGrafter"/>
</dbReference>
<dbReference type="SUPFAM" id="SSF89009">
    <property type="entry name" value="GAT-like domain"/>
    <property type="match status" value="1"/>
</dbReference>
<dbReference type="GO" id="GO:0072583">
    <property type="term" value="P:clathrin-dependent endocytosis"/>
    <property type="evidence" value="ECO:0007669"/>
    <property type="project" value="InterPro"/>
</dbReference>
<evidence type="ECO:0000256" key="5">
    <source>
        <dbReference type="SAM" id="MobiDB-lite"/>
    </source>
</evidence>
<evidence type="ECO:0000313" key="7">
    <source>
        <dbReference type="EMBL" id="KAF0985020.1"/>
    </source>
</evidence>
<dbReference type="GO" id="GO:0005905">
    <property type="term" value="C:clathrin-coated pit"/>
    <property type="evidence" value="ECO:0007669"/>
    <property type="project" value="UniProtKB-SubCell"/>
</dbReference>
<dbReference type="GeneID" id="68107277"/>
<evidence type="ECO:0000256" key="4">
    <source>
        <dbReference type="ARBA" id="ARBA00023176"/>
    </source>
</evidence>
<dbReference type="VEuPathDB" id="AmoebaDB:FDP41_000059"/>
<evidence type="ECO:0000256" key="3">
    <source>
        <dbReference type="ARBA" id="ARBA00023136"/>
    </source>
</evidence>
<sequence length="543" mass="61317">MSNTAQRLKSRGTSFLRQVKDIGNIAVSSFDDIKMSMAKATNQDPVPPKEKHVKKLILATETNRELNMVEFAKAICRIYRKSSDWLTASKGLQLLHRIVQEGSTEFCDAIVQNDPEKRFNMSKFKDRHTSEAMDQSPLVKQYCRYLEERLILYRIYQLKSLLPDMTLDAYVSSNDMKGWLDLTESLLRTTNELLECYEIVKGKKSILENGAAVGCFTLCLDDSFVLYKLLSDCATKILDDFYKIPLTLAKRGLEVYEKYCDSAKRLESMFEFSKNVNQIFLKSKPPSLKFKPESVLEPMREYVESQGGTKRRLIDHGEVPTTDLSSILSKNELEMIKLSTANEEDTTSSTSKPRSSSVKKNPFGLDEPPKQTPKTSPRRGSTNTNTATTSTSNNNAPVSLDDLLSFDTPQANNQQPANNGNAFNNNINQPNRQNVTQNILSQFDNNNMYYGGNNYGGYGGVNNQYGGVGFSNNPYGNNPYGNNPYQNNPYANNSMPSYNNNMPYANNPYQNNPYANNNMQYPNNNTNPYSQPPRGNNTGNNFY</sequence>